<evidence type="ECO:0000313" key="5">
    <source>
        <dbReference type="Proteomes" id="UP001590951"/>
    </source>
</evidence>
<dbReference type="InterPro" id="IPR016024">
    <property type="entry name" value="ARM-type_fold"/>
</dbReference>
<evidence type="ECO:0000256" key="2">
    <source>
        <dbReference type="SAM" id="MobiDB-lite"/>
    </source>
</evidence>
<evidence type="ECO:0000259" key="3">
    <source>
        <dbReference type="Pfam" id="PF12922"/>
    </source>
</evidence>
<comment type="caution">
    <text evidence="4">The sequence shown here is derived from an EMBL/GenBank/DDBJ whole genome shotgun (WGS) entry which is preliminary data.</text>
</comment>
<reference evidence="4 5" key="1">
    <citation type="submission" date="2024-09" db="EMBL/GenBank/DDBJ databases">
        <title>Rethinking Asexuality: The Enigmatic Case of Functional Sexual Genes in Lepraria (Stereocaulaceae).</title>
        <authorList>
            <person name="Doellman M."/>
            <person name="Sun Y."/>
            <person name="Barcenas-Pena A."/>
            <person name="Lumbsch H.T."/>
            <person name="Grewe F."/>
        </authorList>
    </citation>
    <scope>NUCLEOTIDE SEQUENCE [LARGE SCALE GENOMIC DNA]</scope>
    <source>
        <strain evidence="4 5">Grewe 0041</strain>
    </source>
</reference>
<dbReference type="PANTHER" id="PTHR14222">
    <property type="entry name" value="CONDENSIN"/>
    <property type="match status" value="1"/>
</dbReference>
<dbReference type="InterPro" id="IPR024324">
    <property type="entry name" value="Condensin_cplx_su1_N"/>
</dbReference>
<evidence type="ECO:0000256" key="1">
    <source>
        <dbReference type="ARBA" id="ARBA00023067"/>
    </source>
</evidence>
<feature type="region of interest" description="Disordered" evidence="2">
    <location>
        <begin position="173"/>
        <end position="197"/>
    </location>
</feature>
<proteinExistence type="predicted"/>
<feature type="domain" description="Condensin complex subunit 1 N-terminal" evidence="3">
    <location>
        <begin position="114"/>
        <end position="275"/>
    </location>
</feature>
<sequence length="815" mass="90379">MGDQVDFDINDALKQYLSDPATIATPEADGALQDCESDPESFTTSLINDILNPIVDSIAENPEALTRSFTFDSLQFLLKCAPNSLISQKTFPGDPDSELFQLSRSASLLPVLSLSKIFDLIISGLSSEADAVHSDLEAEERDASQHQKQLLEMYAFLLQWSISVVEVKAAEKPSGAPFKGRGGRGAKTKGTAKDGSWDSSAQLQTALDTMCKVLKLKLGKIFVTTSERDIFVGLFTRPVYLILESEQRIKSTALRMHAFKVLCIAVKHHGHAFGAQTSIIQNLSYFEHLAEPMAELLHILSEQYDYPQLTDEVLRDLSNKEFNNNDTRGPKSVSAFIIKLSELAPRLVIKQMTLLVKQLNSEAYTLRCAIIEVCGNLIADLSKQEERNENSKTQINGFFDILEERFLDTNPYCRCRNIQVYMKLCDLEQKFPKRRQAAAELAARSLEDKSSNVRRNAIKLLGKLVSTHPFSVMHGGQLSYKEWDERLQALEEQLNALKPPADSPDLGEKHLEAEASIDSALLDEATTMDSPAKAPAPMTEEQQAAAMKKAQEDAAASELMTRLQLTHKYYTEAIRFIEVLHAGTPVVCQLLSSKNKSEVIEAMDFFVVIDAYKIEAAKTGIRRMLRLIWTKGNSDEGKGVQTHLIDCYRGLFFSAPDSFGENDAANYVARNMISLTFGATPAELTSLEQLLNTMVKADHVSELIVTKLWQVYGVQKQEISKNQRRGAIIVLGMLATADSEIVVKEMGTMLRIGLGPLGRSDLALAKYTCLALRRMNPTKLQGKEAAAEASKLPNDHAILTKLAAMAEVISDSKEW</sequence>
<protein>
    <recommendedName>
        <fullName evidence="3">Condensin complex subunit 1 N-terminal domain-containing protein</fullName>
    </recommendedName>
</protein>
<dbReference type="Gene3D" id="1.25.10.10">
    <property type="entry name" value="Leucine-rich Repeat Variant"/>
    <property type="match status" value="1"/>
</dbReference>
<keyword evidence="1" id="KW-0226">DNA condensation</keyword>
<dbReference type="Pfam" id="PF12922">
    <property type="entry name" value="Cnd1_N"/>
    <property type="match status" value="1"/>
</dbReference>
<dbReference type="InterPro" id="IPR026971">
    <property type="entry name" value="CND1/NCAPD3"/>
</dbReference>
<evidence type="ECO:0000313" key="4">
    <source>
        <dbReference type="EMBL" id="KAL2057631.1"/>
    </source>
</evidence>
<dbReference type="SUPFAM" id="SSF48371">
    <property type="entry name" value="ARM repeat"/>
    <property type="match status" value="1"/>
</dbReference>
<dbReference type="InterPro" id="IPR011989">
    <property type="entry name" value="ARM-like"/>
</dbReference>
<keyword evidence="5" id="KW-1185">Reference proteome</keyword>
<dbReference type="PANTHER" id="PTHR14222:SF2">
    <property type="entry name" value="CONDENSIN COMPLEX SUBUNIT 1"/>
    <property type="match status" value="1"/>
</dbReference>
<dbReference type="Proteomes" id="UP001590951">
    <property type="component" value="Unassembled WGS sequence"/>
</dbReference>
<dbReference type="EMBL" id="JBHFEH010000004">
    <property type="protein sequence ID" value="KAL2057631.1"/>
    <property type="molecule type" value="Genomic_DNA"/>
</dbReference>
<gene>
    <name evidence="4" type="ORF">ABVK25_002015</name>
</gene>
<organism evidence="4 5">
    <name type="scientific">Lepraria finkii</name>
    <dbReference type="NCBI Taxonomy" id="1340010"/>
    <lineage>
        <taxon>Eukaryota</taxon>
        <taxon>Fungi</taxon>
        <taxon>Dikarya</taxon>
        <taxon>Ascomycota</taxon>
        <taxon>Pezizomycotina</taxon>
        <taxon>Lecanoromycetes</taxon>
        <taxon>OSLEUM clade</taxon>
        <taxon>Lecanoromycetidae</taxon>
        <taxon>Lecanorales</taxon>
        <taxon>Lecanorineae</taxon>
        <taxon>Stereocaulaceae</taxon>
        <taxon>Lepraria</taxon>
    </lineage>
</organism>
<accession>A0ABR4BLB2</accession>
<name>A0ABR4BLB2_9LECA</name>